<dbReference type="InterPro" id="IPR012674">
    <property type="entry name" value="Calycin"/>
</dbReference>
<organism evidence="2">
    <name type="scientific">Ornithodoros brasiliensis</name>
    <name type="common">Mouro tick</name>
    <dbReference type="NCBI Taxonomy" id="888526"/>
    <lineage>
        <taxon>Eukaryota</taxon>
        <taxon>Metazoa</taxon>
        <taxon>Ecdysozoa</taxon>
        <taxon>Arthropoda</taxon>
        <taxon>Chelicerata</taxon>
        <taxon>Arachnida</taxon>
        <taxon>Acari</taxon>
        <taxon>Parasitiformes</taxon>
        <taxon>Ixodida</taxon>
        <taxon>Ixodoidea</taxon>
        <taxon>Argasidae</taxon>
        <taxon>Ornithodorinae</taxon>
        <taxon>Ornithodoros</taxon>
    </lineage>
</organism>
<protein>
    <submittedName>
        <fullName evidence="2">Salivary lipocalin</fullName>
    </submittedName>
</protein>
<feature type="signal peptide" evidence="1">
    <location>
        <begin position="1"/>
        <end position="21"/>
    </location>
</feature>
<evidence type="ECO:0000313" key="2">
    <source>
        <dbReference type="EMBL" id="JAT79073.1"/>
    </source>
</evidence>
<sequence>MDFTIAVTAFTLLAAVYIAKADSDCKVEAKDQVAWQVVKAAEKESFYLFRTTKNRLGSCSYLRVNQTDDTKKSGILLSGFGLGADVEAASFVGKGNVLNVGKGLGAECNPCRAVTQGPFPLLYTDNTTCSVFATPDENDILLYAAASAAPKATFHTCCKKIFKREARKAKKICYNKFSKKCLKSTQD</sequence>
<dbReference type="EMBL" id="GETE01000500">
    <property type="protein sequence ID" value="JAT79073.1"/>
    <property type="molecule type" value="Transcribed_RNA"/>
</dbReference>
<proteinExistence type="predicted"/>
<feature type="chain" id="PRO_5008901604" evidence="1">
    <location>
        <begin position="22"/>
        <end position="187"/>
    </location>
</feature>
<dbReference type="Gene3D" id="2.40.128.20">
    <property type="match status" value="1"/>
</dbReference>
<reference evidence="2" key="1">
    <citation type="submission" date="2016-07" db="EMBL/GenBank/DDBJ databases">
        <title>Salivary Glands transcriptome analysis on engorged females of Ornithodoros brasiliensis (Acari:Argasidae).</title>
        <authorList>
            <person name="Simons S.M."/>
            <person name="Carvalho E."/>
            <person name="Junqueira-de-Azevedo I."/>
            <person name="Ho P.L."/>
            <person name="Giovanni D."/>
            <person name="Mendonca R."/>
            <person name="Onofrio V."/>
            <person name="Landulfo G."/>
            <person name="Ramirez D."/>
            <person name="Barros-Battesti D."/>
        </authorList>
    </citation>
    <scope>NUCLEOTIDE SEQUENCE</scope>
    <source>
        <strain evidence="2">Female</strain>
        <tissue evidence="2">Salivary gland</tissue>
    </source>
</reference>
<evidence type="ECO:0000256" key="1">
    <source>
        <dbReference type="SAM" id="SignalP"/>
    </source>
</evidence>
<accession>A0A1D2AJA6</accession>
<name>A0A1D2AJA6_ORNBR</name>
<keyword evidence="1" id="KW-0732">Signal</keyword>
<dbReference type="AlphaFoldDB" id="A0A1D2AJA6"/>